<dbReference type="InterPro" id="IPR006448">
    <property type="entry name" value="Phage_term_ssu_P27"/>
</dbReference>
<sequence length="189" mass="20958">MARGRIANPPELNEARGNPGKRAKKPRVADIAPIAGIDAPKHMGAKGRKFWADVAGYITDSRIVRVSDRNILARYCETLADYVKATRELDKQGHVYWTESAHGKMQRISPHFLVQERLVKRLQDMEDRLGLTPASRQQILMRMAANTQTALPLDTPRTDASPAEDGIAGVPPLPSDPLDFFTPAADTRH</sequence>
<feature type="region of interest" description="Disordered" evidence="1">
    <location>
        <begin position="148"/>
        <end position="189"/>
    </location>
</feature>
<evidence type="ECO:0000313" key="2">
    <source>
        <dbReference type="EMBL" id="PAK77818.1"/>
    </source>
</evidence>
<keyword evidence="3" id="KW-1185">Reference proteome</keyword>
<name>A0A269XX14_9PROT</name>
<protein>
    <submittedName>
        <fullName evidence="2">Terminase</fullName>
    </submittedName>
</protein>
<reference evidence="2 3" key="1">
    <citation type="submission" date="2017-04" db="EMBL/GenBank/DDBJ databases">
        <title>Kefir bacterial isolates.</title>
        <authorList>
            <person name="Kim Y."/>
            <person name="Blasche S."/>
            <person name="Patil K.R."/>
        </authorList>
    </citation>
    <scope>NUCLEOTIDE SEQUENCE [LARGE SCALE GENOMIC DNA]</scope>
    <source>
        <strain evidence="2 3">KR</strain>
    </source>
</reference>
<accession>A0A269XX14</accession>
<comment type="caution">
    <text evidence="2">The sequence shown here is derived from an EMBL/GenBank/DDBJ whole genome shotgun (WGS) entry which is preliminary data.</text>
</comment>
<feature type="region of interest" description="Disordered" evidence="1">
    <location>
        <begin position="1"/>
        <end position="26"/>
    </location>
</feature>
<organism evidence="2 3">
    <name type="scientific">Acetobacter fabarum</name>
    <dbReference type="NCBI Taxonomy" id="483199"/>
    <lineage>
        <taxon>Bacteria</taxon>
        <taxon>Pseudomonadati</taxon>
        <taxon>Pseudomonadota</taxon>
        <taxon>Alphaproteobacteria</taxon>
        <taxon>Acetobacterales</taxon>
        <taxon>Acetobacteraceae</taxon>
        <taxon>Acetobacter</taxon>
    </lineage>
</organism>
<gene>
    <name evidence="2" type="ORF">B8X00_09070</name>
</gene>
<evidence type="ECO:0000256" key="1">
    <source>
        <dbReference type="SAM" id="MobiDB-lite"/>
    </source>
</evidence>
<dbReference type="AlphaFoldDB" id="A0A269XX14"/>
<dbReference type="RefSeq" id="WP_095349932.1">
    <property type="nucleotide sequence ID" value="NZ_NCXK01000011.1"/>
</dbReference>
<dbReference type="EMBL" id="NCXK01000011">
    <property type="protein sequence ID" value="PAK77818.1"/>
    <property type="molecule type" value="Genomic_DNA"/>
</dbReference>
<dbReference type="OrthoDB" id="6010489at2"/>
<evidence type="ECO:0000313" key="3">
    <source>
        <dbReference type="Proteomes" id="UP000216151"/>
    </source>
</evidence>
<dbReference type="Proteomes" id="UP000216151">
    <property type="component" value="Unassembled WGS sequence"/>
</dbReference>
<dbReference type="NCBIfam" id="TIGR01558">
    <property type="entry name" value="sm_term_P27"/>
    <property type="match status" value="1"/>
</dbReference>
<dbReference type="Pfam" id="PF05119">
    <property type="entry name" value="Terminase_4"/>
    <property type="match status" value="1"/>
</dbReference>
<proteinExistence type="predicted"/>